<evidence type="ECO:0000256" key="1">
    <source>
        <dbReference type="SAM" id="SignalP"/>
    </source>
</evidence>
<sequence>MFRAVVVFFAIAIVTVHCIDKECGPNEQAYEKCTREILCERRCNYKGRMVCPHPCRPNVCRCKPGYRRGPNGCQKPGPGCK</sequence>
<evidence type="ECO:0000313" key="2">
    <source>
        <dbReference type="EMBL" id="KAK6751617.1"/>
    </source>
</evidence>
<evidence type="ECO:0008006" key="4">
    <source>
        <dbReference type="Google" id="ProtNLM"/>
    </source>
</evidence>
<accession>A0ABR1DMI5</accession>
<evidence type="ECO:0000313" key="3">
    <source>
        <dbReference type="Proteomes" id="UP001303046"/>
    </source>
</evidence>
<feature type="signal peptide" evidence="1">
    <location>
        <begin position="1"/>
        <end position="18"/>
    </location>
</feature>
<gene>
    <name evidence="2" type="primary">Necator_chrIV.g16484</name>
    <name evidence="2" type="ORF">RB195_003187</name>
</gene>
<name>A0ABR1DMI5_NECAM</name>
<feature type="chain" id="PRO_5046616440" description="Trypsin Inhibitor like cysteine rich domain protein" evidence="1">
    <location>
        <begin position="19"/>
        <end position="81"/>
    </location>
</feature>
<reference evidence="2 3" key="1">
    <citation type="submission" date="2023-08" db="EMBL/GenBank/DDBJ databases">
        <title>A Necator americanus chromosomal reference genome.</title>
        <authorList>
            <person name="Ilik V."/>
            <person name="Petrzelkova K.J."/>
            <person name="Pardy F."/>
            <person name="Fuh T."/>
            <person name="Niatou-Singa F.S."/>
            <person name="Gouil Q."/>
            <person name="Baker L."/>
            <person name="Ritchie M.E."/>
            <person name="Jex A.R."/>
            <person name="Gazzola D."/>
            <person name="Li H."/>
            <person name="Toshio Fujiwara R."/>
            <person name="Zhan B."/>
            <person name="Aroian R.V."/>
            <person name="Pafco B."/>
            <person name="Schwarz E.M."/>
        </authorList>
    </citation>
    <scope>NUCLEOTIDE SEQUENCE [LARGE SCALE GENOMIC DNA]</scope>
    <source>
        <strain evidence="2 3">Aroian</strain>
        <tissue evidence="2">Whole animal</tissue>
    </source>
</reference>
<organism evidence="2 3">
    <name type="scientific">Necator americanus</name>
    <name type="common">Human hookworm</name>
    <dbReference type="NCBI Taxonomy" id="51031"/>
    <lineage>
        <taxon>Eukaryota</taxon>
        <taxon>Metazoa</taxon>
        <taxon>Ecdysozoa</taxon>
        <taxon>Nematoda</taxon>
        <taxon>Chromadorea</taxon>
        <taxon>Rhabditida</taxon>
        <taxon>Rhabditina</taxon>
        <taxon>Rhabditomorpha</taxon>
        <taxon>Strongyloidea</taxon>
        <taxon>Ancylostomatidae</taxon>
        <taxon>Bunostominae</taxon>
        <taxon>Necator</taxon>
    </lineage>
</organism>
<comment type="caution">
    <text evidence="2">The sequence shown here is derived from an EMBL/GenBank/DDBJ whole genome shotgun (WGS) entry which is preliminary data.</text>
</comment>
<dbReference type="Gene3D" id="2.10.25.10">
    <property type="entry name" value="Laminin"/>
    <property type="match status" value="1"/>
</dbReference>
<protein>
    <recommendedName>
        <fullName evidence="4">Trypsin Inhibitor like cysteine rich domain protein</fullName>
    </recommendedName>
</protein>
<proteinExistence type="predicted"/>
<dbReference type="EMBL" id="JAVFWL010000004">
    <property type="protein sequence ID" value="KAK6751617.1"/>
    <property type="molecule type" value="Genomic_DNA"/>
</dbReference>
<dbReference type="Proteomes" id="UP001303046">
    <property type="component" value="Unassembled WGS sequence"/>
</dbReference>
<keyword evidence="1" id="KW-0732">Signal</keyword>
<keyword evidence="3" id="KW-1185">Reference proteome</keyword>